<keyword evidence="3 7" id="KW-1133">Transmembrane helix</keyword>
<feature type="transmembrane region" description="Helical" evidence="7">
    <location>
        <begin position="127"/>
        <end position="149"/>
    </location>
</feature>
<gene>
    <name evidence="9" type="ORF">CIRG_06701</name>
</gene>
<dbReference type="GO" id="GO:0016020">
    <property type="term" value="C:membrane"/>
    <property type="evidence" value="ECO:0007669"/>
    <property type="project" value="UniProtKB-SubCell"/>
</dbReference>
<feature type="transmembrane region" description="Helical" evidence="7">
    <location>
        <begin position="50"/>
        <end position="70"/>
    </location>
</feature>
<dbReference type="InterPro" id="IPR052337">
    <property type="entry name" value="SAT4-like"/>
</dbReference>
<accession>A0A0J6YEE9</accession>
<comment type="subcellular location">
    <subcellularLocation>
        <location evidence="1">Membrane</location>
        <topology evidence="1">Multi-pass membrane protein</topology>
    </subcellularLocation>
</comment>
<proteinExistence type="inferred from homology"/>
<name>A0A0J6YEE9_COCIT</name>
<protein>
    <submittedName>
        <fullName evidence="9">Integral membrane protein</fullName>
    </submittedName>
</protein>
<dbReference type="STRING" id="404692.A0A0J6YEE9"/>
<comment type="similarity">
    <text evidence="5">Belongs to the SAT4 family.</text>
</comment>
<dbReference type="Proteomes" id="UP000054565">
    <property type="component" value="Unassembled WGS sequence"/>
</dbReference>
<keyword evidence="2 7" id="KW-0812">Transmembrane</keyword>
<dbReference type="InterPro" id="IPR049326">
    <property type="entry name" value="Rhodopsin_dom_fungi"/>
</dbReference>
<dbReference type="PANTHER" id="PTHR33048:SF47">
    <property type="entry name" value="INTEGRAL MEMBRANE PROTEIN-RELATED"/>
    <property type="match status" value="1"/>
</dbReference>
<feature type="transmembrane region" description="Helical" evidence="7">
    <location>
        <begin position="17"/>
        <end position="38"/>
    </location>
</feature>
<feature type="domain" description="Rhodopsin" evidence="8">
    <location>
        <begin position="34"/>
        <end position="269"/>
    </location>
</feature>
<dbReference type="PANTHER" id="PTHR33048">
    <property type="entry name" value="PTH11-LIKE INTEGRAL MEMBRANE PROTEIN (AFU_ORTHOLOGUE AFUA_5G11245)"/>
    <property type="match status" value="1"/>
</dbReference>
<reference evidence="10" key="1">
    <citation type="journal article" date="2010" name="Genome Res.">
        <title>Population genomic sequencing of Coccidioides fungi reveals recent hybridization and transposon control.</title>
        <authorList>
            <person name="Neafsey D.E."/>
            <person name="Barker B.M."/>
            <person name="Sharpton T.J."/>
            <person name="Stajich J.E."/>
            <person name="Park D.J."/>
            <person name="Whiston E."/>
            <person name="Hung C.-Y."/>
            <person name="McMahan C."/>
            <person name="White J."/>
            <person name="Sykes S."/>
            <person name="Heiman D."/>
            <person name="Young S."/>
            <person name="Zeng Q."/>
            <person name="Abouelleil A."/>
            <person name="Aftuck L."/>
            <person name="Bessette D."/>
            <person name="Brown A."/>
            <person name="FitzGerald M."/>
            <person name="Lui A."/>
            <person name="Macdonald J.P."/>
            <person name="Priest M."/>
            <person name="Orbach M.J."/>
            <person name="Galgiani J.N."/>
            <person name="Kirkland T.N."/>
            <person name="Cole G.T."/>
            <person name="Birren B.W."/>
            <person name="Henn M.R."/>
            <person name="Taylor J.W."/>
            <person name="Rounsley S.D."/>
        </authorList>
    </citation>
    <scope>NUCLEOTIDE SEQUENCE [LARGE SCALE GENOMIC DNA]</scope>
    <source>
        <strain evidence="10">RMSCC 2394</strain>
    </source>
</reference>
<dbReference type="EMBL" id="DS028096">
    <property type="protein sequence ID" value="KMP07021.1"/>
    <property type="molecule type" value="Genomic_DNA"/>
</dbReference>
<sequence>MALGHPVASDSGRGTQLWVVATVMVVVSGFFVSLRLIGRYFRSMLWVDDWAIVAAHLFSIAFSVCNIMSVKHGFGNHTWEVPKPERIQALKWSLIVQVIYKIVISLTKVAILLLYLRLFSVQKVFRWLCYALIALTVLSGIAYTPLTIWQCSPVQAFWDRSIPHQCIGNQHWRLSYSVINIGTDFLILFLPIQRIFCLQLERRDKIALIFIFSLGAFVCIISVIRVTTIRRVGKRKDPLWNTFPLGLWSVVEVNTGIVCACMPMIRQSLSVLFPKLFSRNRTRPSGRSLSKSASHRSYGLTNGGSTMPTAAICWTKHEEENIYMASIKPGRESPIFRTESEERIIGPENADPNDMRIFQRTEISIIDSSRA</sequence>
<evidence type="ECO:0000256" key="4">
    <source>
        <dbReference type="ARBA" id="ARBA00023136"/>
    </source>
</evidence>
<evidence type="ECO:0000256" key="5">
    <source>
        <dbReference type="ARBA" id="ARBA00038359"/>
    </source>
</evidence>
<feature type="transmembrane region" description="Helical" evidence="7">
    <location>
        <begin position="90"/>
        <end position="115"/>
    </location>
</feature>
<feature type="transmembrane region" description="Helical" evidence="7">
    <location>
        <begin position="178"/>
        <end position="197"/>
    </location>
</feature>
<evidence type="ECO:0000259" key="8">
    <source>
        <dbReference type="Pfam" id="PF20684"/>
    </source>
</evidence>
<evidence type="ECO:0000256" key="6">
    <source>
        <dbReference type="SAM" id="MobiDB-lite"/>
    </source>
</evidence>
<dbReference type="AlphaFoldDB" id="A0A0J6YEE9"/>
<evidence type="ECO:0000256" key="7">
    <source>
        <dbReference type="SAM" id="Phobius"/>
    </source>
</evidence>
<evidence type="ECO:0000313" key="9">
    <source>
        <dbReference type="EMBL" id="KMP07021.1"/>
    </source>
</evidence>
<evidence type="ECO:0000256" key="2">
    <source>
        <dbReference type="ARBA" id="ARBA00022692"/>
    </source>
</evidence>
<feature type="region of interest" description="Disordered" evidence="6">
    <location>
        <begin position="281"/>
        <end position="302"/>
    </location>
</feature>
<organism evidence="9 10">
    <name type="scientific">Coccidioides immitis RMSCC 2394</name>
    <dbReference type="NCBI Taxonomy" id="404692"/>
    <lineage>
        <taxon>Eukaryota</taxon>
        <taxon>Fungi</taxon>
        <taxon>Dikarya</taxon>
        <taxon>Ascomycota</taxon>
        <taxon>Pezizomycotina</taxon>
        <taxon>Eurotiomycetes</taxon>
        <taxon>Eurotiomycetidae</taxon>
        <taxon>Onygenales</taxon>
        <taxon>Onygenaceae</taxon>
        <taxon>Coccidioides</taxon>
    </lineage>
</organism>
<feature type="transmembrane region" description="Helical" evidence="7">
    <location>
        <begin position="206"/>
        <end position="225"/>
    </location>
</feature>
<evidence type="ECO:0000313" key="10">
    <source>
        <dbReference type="Proteomes" id="UP000054565"/>
    </source>
</evidence>
<keyword evidence="4 7" id="KW-0472">Membrane</keyword>
<evidence type="ECO:0000256" key="1">
    <source>
        <dbReference type="ARBA" id="ARBA00004141"/>
    </source>
</evidence>
<evidence type="ECO:0000256" key="3">
    <source>
        <dbReference type="ARBA" id="ARBA00022989"/>
    </source>
</evidence>
<dbReference type="Pfam" id="PF20684">
    <property type="entry name" value="Fung_rhodopsin"/>
    <property type="match status" value="1"/>
</dbReference>